<evidence type="ECO:0000256" key="3">
    <source>
        <dbReference type="ARBA" id="ARBA00022475"/>
    </source>
</evidence>
<feature type="transmembrane region" description="Helical" evidence="7">
    <location>
        <begin position="107"/>
        <end position="130"/>
    </location>
</feature>
<dbReference type="GO" id="GO:0005886">
    <property type="term" value="C:plasma membrane"/>
    <property type="evidence" value="ECO:0007669"/>
    <property type="project" value="UniProtKB-SubCell"/>
</dbReference>
<dbReference type="STRING" id="1873176.BFN67_18405"/>
<reference evidence="9 10" key="1">
    <citation type="journal article" date="2016" name="Int. J. Syst. Evol. Microbiol.">
        <title>Pseudaminobacter manganicus sp. nov., isolated from sludge of a manganese mine.</title>
        <authorList>
            <person name="Li J."/>
            <person name="Huang J."/>
            <person name="Liao S."/>
            <person name="Wang G."/>
        </authorList>
    </citation>
    <scope>NUCLEOTIDE SEQUENCE [LARGE SCALE GENOMIC DNA]</scope>
    <source>
        <strain evidence="9 10">JH-7</strain>
    </source>
</reference>
<comment type="similarity">
    <text evidence="7">Belongs to the binding-protein-dependent transport system permease family.</text>
</comment>
<dbReference type="RefSeq" id="WP_080919817.1">
    <property type="nucleotide sequence ID" value="NZ_MDET01000016.1"/>
</dbReference>
<feature type="transmembrane region" description="Helical" evidence="7">
    <location>
        <begin position="150"/>
        <end position="172"/>
    </location>
</feature>
<dbReference type="InterPro" id="IPR000515">
    <property type="entry name" value="MetI-like"/>
</dbReference>
<keyword evidence="2 7" id="KW-0813">Transport</keyword>
<feature type="transmembrane region" description="Helical" evidence="7">
    <location>
        <begin position="76"/>
        <end position="95"/>
    </location>
</feature>
<evidence type="ECO:0000256" key="4">
    <source>
        <dbReference type="ARBA" id="ARBA00022692"/>
    </source>
</evidence>
<evidence type="ECO:0000313" key="9">
    <source>
        <dbReference type="EMBL" id="OQM75409.1"/>
    </source>
</evidence>
<dbReference type="InterPro" id="IPR035906">
    <property type="entry name" value="MetI-like_sf"/>
</dbReference>
<evidence type="ECO:0000256" key="6">
    <source>
        <dbReference type="ARBA" id="ARBA00023136"/>
    </source>
</evidence>
<accession>A0A1V8RQZ4</accession>
<proteinExistence type="inferred from homology"/>
<evidence type="ECO:0000259" key="8">
    <source>
        <dbReference type="PROSITE" id="PS50928"/>
    </source>
</evidence>
<feature type="transmembrane region" description="Helical" evidence="7">
    <location>
        <begin position="247"/>
        <end position="270"/>
    </location>
</feature>
<feature type="domain" description="ABC transmembrane type-1" evidence="8">
    <location>
        <begin position="72"/>
        <end position="271"/>
    </location>
</feature>
<keyword evidence="10" id="KW-1185">Reference proteome</keyword>
<feature type="transmembrane region" description="Helical" evidence="7">
    <location>
        <begin position="197"/>
        <end position="227"/>
    </location>
</feature>
<dbReference type="Proteomes" id="UP000191905">
    <property type="component" value="Unassembled WGS sequence"/>
</dbReference>
<dbReference type="Gene3D" id="1.10.3720.10">
    <property type="entry name" value="MetI-like"/>
    <property type="match status" value="1"/>
</dbReference>
<evidence type="ECO:0000313" key="10">
    <source>
        <dbReference type="Proteomes" id="UP000191905"/>
    </source>
</evidence>
<protein>
    <submittedName>
        <fullName evidence="9">ABC transporter permease</fullName>
    </submittedName>
</protein>
<keyword evidence="3" id="KW-1003">Cell membrane</keyword>
<evidence type="ECO:0000256" key="5">
    <source>
        <dbReference type="ARBA" id="ARBA00022989"/>
    </source>
</evidence>
<dbReference type="CDD" id="cd06261">
    <property type="entry name" value="TM_PBP2"/>
    <property type="match status" value="1"/>
</dbReference>
<dbReference type="AlphaFoldDB" id="A0A1V8RQZ4"/>
<dbReference type="SUPFAM" id="SSF161098">
    <property type="entry name" value="MetI-like"/>
    <property type="match status" value="1"/>
</dbReference>
<keyword evidence="4 7" id="KW-0812">Transmembrane</keyword>
<gene>
    <name evidence="9" type="ORF">BFN67_18405</name>
</gene>
<comment type="caution">
    <text evidence="9">The sequence shown here is derived from an EMBL/GenBank/DDBJ whole genome shotgun (WGS) entry which is preliminary data.</text>
</comment>
<evidence type="ECO:0000256" key="1">
    <source>
        <dbReference type="ARBA" id="ARBA00004651"/>
    </source>
</evidence>
<name>A0A1V8RQZ4_9HYPH</name>
<comment type="subcellular location">
    <subcellularLocation>
        <location evidence="1 7">Cell membrane</location>
        <topology evidence="1 7">Multi-pass membrane protein</topology>
    </subcellularLocation>
</comment>
<dbReference type="OrthoDB" id="9815445at2"/>
<keyword evidence="6 7" id="KW-0472">Membrane</keyword>
<organism evidence="9 10">
    <name type="scientific">Manganibacter manganicus</name>
    <dbReference type="NCBI Taxonomy" id="1873176"/>
    <lineage>
        <taxon>Bacteria</taxon>
        <taxon>Pseudomonadati</taxon>
        <taxon>Pseudomonadota</taxon>
        <taxon>Alphaproteobacteria</taxon>
        <taxon>Hyphomicrobiales</taxon>
        <taxon>Phyllobacteriaceae</taxon>
        <taxon>Manganibacter</taxon>
    </lineage>
</organism>
<keyword evidence="5 7" id="KW-1133">Transmembrane helix</keyword>
<dbReference type="GO" id="GO:0055085">
    <property type="term" value="P:transmembrane transport"/>
    <property type="evidence" value="ECO:0007669"/>
    <property type="project" value="InterPro"/>
</dbReference>
<dbReference type="PANTHER" id="PTHR32243:SF18">
    <property type="entry name" value="INNER MEMBRANE ABC TRANSPORTER PERMEASE PROTEIN YCJP"/>
    <property type="match status" value="1"/>
</dbReference>
<dbReference type="InterPro" id="IPR050901">
    <property type="entry name" value="BP-dep_ABC_trans_perm"/>
</dbReference>
<dbReference type="Pfam" id="PF00528">
    <property type="entry name" value="BPD_transp_1"/>
    <property type="match status" value="1"/>
</dbReference>
<evidence type="ECO:0000256" key="2">
    <source>
        <dbReference type="ARBA" id="ARBA00022448"/>
    </source>
</evidence>
<evidence type="ECO:0000256" key="7">
    <source>
        <dbReference type="RuleBase" id="RU363032"/>
    </source>
</evidence>
<dbReference type="EMBL" id="MDET01000016">
    <property type="protein sequence ID" value="OQM75409.1"/>
    <property type="molecule type" value="Genomic_DNA"/>
</dbReference>
<dbReference type="PROSITE" id="PS50928">
    <property type="entry name" value="ABC_TM1"/>
    <property type="match status" value="1"/>
</dbReference>
<dbReference type="PANTHER" id="PTHR32243">
    <property type="entry name" value="MALTOSE TRANSPORT SYSTEM PERMEASE-RELATED"/>
    <property type="match status" value="1"/>
</dbReference>
<sequence length="286" mass="31981">MLQRPTSFATEVLRYGLIVLVLAFIVFPILWMVVTSFKPPQDVMVSPPRFLFTPTLDNYVHAIWEKNFLFYIKNTLFISVTSTVLVVVAGALAAYSFARYNVGDGHILFFILSTKMFPAIAVILPYFLIFRDTGKTAVGRFLGVGLDQPGALIISYTMFNLPFAIWLLVSFFQDIPRELEHSARLDGLSRMKVLRKVVFPLAAPGIAVTGVFTLIFCWNEFLFAYILTRKTASTITVGVESFFTLQGILWGPVAAAATISVLPMMAFVLLMQRYMVRGLTFGAVRG</sequence>
<feature type="transmembrane region" description="Helical" evidence="7">
    <location>
        <begin position="12"/>
        <end position="34"/>
    </location>
</feature>